<comment type="function">
    <text evidence="3">Essential cell division protein that forms a contractile ring structure (Z ring) at the future cell division site. The regulation of the ring assembly controls the timing and the location of cell division. One of the functions of the FtsZ ring is to recruit other cell division proteins to the septum to produce a new cell wall between the dividing cells. Binds GTP and shows GTPase activity.</text>
</comment>
<dbReference type="SMART" id="SM00864">
    <property type="entry name" value="Tubulin"/>
    <property type="match status" value="1"/>
</dbReference>
<dbReference type="InterPro" id="IPR036525">
    <property type="entry name" value="Tubulin/FtsZ_GTPase_sf"/>
</dbReference>
<comment type="similarity">
    <text evidence="3">Belongs to the FtsZ family.</text>
</comment>
<accession>A0ABU0M002</accession>
<evidence type="ECO:0000256" key="1">
    <source>
        <dbReference type="ARBA" id="ARBA00022741"/>
    </source>
</evidence>
<dbReference type="Pfam" id="PF00091">
    <property type="entry name" value="Tubulin"/>
    <property type="match status" value="1"/>
</dbReference>
<keyword evidence="1 3" id="KW-0547">Nucleotide-binding</keyword>
<proteinExistence type="inferred from homology"/>
<organism evidence="5 6">
    <name type="scientific">Mycoplasmoides fastidiosum</name>
    <dbReference type="NCBI Taxonomy" id="92758"/>
    <lineage>
        <taxon>Bacteria</taxon>
        <taxon>Bacillati</taxon>
        <taxon>Mycoplasmatota</taxon>
        <taxon>Mycoplasmoidales</taxon>
        <taxon>Mycoplasmoidaceae</taxon>
        <taxon>Mycoplasmoides</taxon>
    </lineage>
</organism>
<keyword evidence="2 3" id="KW-0342">GTP-binding</keyword>
<evidence type="ECO:0000313" key="6">
    <source>
        <dbReference type="Proteomes" id="UP001240643"/>
    </source>
</evidence>
<name>A0ABU0M002_9BACT</name>
<dbReference type="InterPro" id="IPR045061">
    <property type="entry name" value="FtsZ/CetZ"/>
</dbReference>
<dbReference type="Proteomes" id="UP001240643">
    <property type="component" value="Unassembled WGS sequence"/>
</dbReference>
<evidence type="ECO:0000256" key="3">
    <source>
        <dbReference type="RuleBase" id="RU000631"/>
    </source>
</evidence>
<dbReference type="Gene3D" id="3.40.50.1440">
    <property type="entry name" value="Tubulin/FtsZ, GTPase domain"/>
    <property type="match status" value="1"/>
</dbReference>
<dbReference type="PROSITE" id="PS01135">
    <property type="entry name" value="FTSZ_2"/>
    <property type="match status" value="1"/>
</dbReference>
<dbReference type="SUPFAM" id="SSF52490">
    <property type="entry name" value="Tubulin nucleotide-binding domain-like"/>
    <property type="match status" value="1"/>
</dbReference>
<dbReference type="InterPro" id="IPR003008">
    <property type="entry name" value="Tubulin_FtsZ_GTPase"/>
</dbReference>
<evidence type="ECO:0000259" key="4">
    <source>
        <dbReference type="SMART" id="SM00864"/>
    </source>
</evidence>
<comment type="subcellular location">
    <subcellularLocation>
        <location evidence="3">Cytoplasm</location>
    </subcellularLocation>
</comment>
<dbReference type="PANTHER" id="PTHR30314">
    <property type="entry name" value="CELL DIVISION PROTEIN FTSZ-RELATED"/>
    <property type="match status" value="1"/>
</dbReference>
<dbReference type="GO" id="GO:0051301">
    <property type="term" value="P:cell division"/>
    <property type="evidence" value="ECO:0007669"/>
    <property type="project" value="UniProtKB-KW"/>
</dbReference>
<keyword evidence="3" id="KW-0717">Septation</keyword>
<dbReference type="InterPro" id="IPR020805">
    <property type="entry name" value="Cell_div_FtsZ_CS"/>
</dbReference>
<protein>
    <recommendedName>
        <fullName evidence="3">Cell division protein FtsZ</fullName>
    </recommendedName>
</protein>
<dbReference type="EMBL" id="JAUSWO010000001">
    <property type="protein sequence ID" value="MDQ0514263.1"/>
    <property type="molecule type" value="Genomic_DNA"/>
</dbReference>
<gene>
    <name evidence="5" type="ORF">J2Z62_000701</name>
</gene>
<dbReference type="RefSeq" id="WP_256547048.1">
    <property type="nucleotide sequence ID" value="NZ_CP101809.1"/>
</dbReference>
<keyword evidence="3 5" id="KW-0132">Cell division</keyword>
<keyword evidence="6" id="KW-1185">Reference proteome</keyword>
<reference evidence="5" key="1">
    <citation type="submission" date="2023-07" db="EMBL/GenBank/DDBJ databases">
        <title>Genomic Encyclopedia of Type Strains, Phase IV (KMG-IV): sequencing the most valuable type-strain genomes for metagenomic binning, comparative biology and taxonomic classification.</title>
        <authorList>
            <person name="Goeker M."/>
        </authorList>
    </citation>
    <scope>NUCLEOTIDE SEQUENCE [LARGE SCALE GENOMIC DNA]</scope>
    <source>
        <strain evidence="5">DSM 21204</strain>
    </source>
</reference>
<keyword evidence="3" id="KW-0131">Cell cycle</keyword>
<comment type="subunit">
    <text evidence="3">Homodimer. Polymerizes to form a dynamic ring structure in a strictly GTP-dependent manner.</text>
</comment>
<feature type="domain" description="Tubulin/FtsZ GTPase" evidence="4">
    <location>
        <begin position="72"/>
        <end position="263"/>
    </location>
</feature>
<evidence type="ECO:0000256" key="2">
    <source>
        <dbReference type="ARBA" id="ARBA00023134"/>
    </source>
</evidence>
<sequence>MHQSLVTFNFAKITNSHSSFNQKLPTFLWKAKKGLVQFTNFGLTKIEATFRTERYRNSEIRKLKNYTYSRAKIKVIGIGGAGNNVLDLFISKKINYNKNVDYLAINTDEQALRKLSNKCRTFQLGNTGLGSGSDLKVAQNFAEKQSKQIINELKGFNLIILVAGIGKGTGSGATPIIAKYAKELNIPVVSLVFYPQTQFLSENKINEFKDALSRIKYNSSSVAVYNNNHFYVDNLDQKTSFDLANQSLIDGLESIVNLSGRLYEEIDSNDFIKVMKEGKRFCFYSMEVNSNNIDQLNHKLEESLKIYQIEKSKINRFLIFFDFGLKRVTNKFCADISGAINQFLKSQKNINQNDFSFGFYDNKISDKIRINIMMCEPIEINFMEPDSKTKTQKIDYNWNQQNVQTARNVSRNSSVVPVRSVPASQVRREINLKNDNSKNNTDFVFESITKMFHQSHTKSVQSQQNKYKA</sequence>
<comment type="caution">
    <text evidence="5">The sequence shown here is derived from an EMBL/GenBank/DDBJ whole genome shotgun (WGS) entry which is preliminary data.</text>
</comment>
<dbReference type="PANTHER" id="PTHR30314:SF3">
    <property type="entry name" value="MITOCHONDRIAL DIVISION PROTEIN FSZA"/>
    <property type="match status" value="1"/>
</dbReference>
<evidence type="ECO:0000313" key="5">
    <source>
        <dbReference type="EMBL" id="MDQ0514263.1"/>
    </source>
</evidence>